<keyword evidence="2" id="KW-1185">Reference proteome</keyword>
<organism evidence="1 2">
    <name type="scientific">Pseudocercospora fuligena</name>
    <dbReference type="NCBI Taxonomy" id="685502"/>
    <lineage>
        <taxon>Eukaryota</taxon>
        <taxon>Fungi</taxon>
        <taxon>Dikarya</taxon>
        <taxon>Ascomycota</taxon>
        <taxon>Pezizomycotina</taxon>
        <taxon>Dothideomycetes</taxon>
        <taxon>Dothideomycetidae</taxon>
        <taxon>Mycosphaerellales</taxon>
        <taxon>Mycosphaerellaceae</taxon>
        <taxon>Pseudocercospora</taxon>
    </lineage>
</organism>
<accession>A0A8H6RL25</accession>
<proteinExistence type="predicted"/>
<dbReference type="Proteomes" id="UP000660729">
    <property type="component" value="Unassembled WGS sequence"/>
</dbReference>
<gene>
    <name evidence="1" type="ORF">HII31_04869</name>
</gene>
<protein>
    <submittedName>
        <fullName evidence="1">Uncharacterized protein</fullName>
    </submittedName>
</protein>
<comment type="caution">
    <text evidence="1">The sequence shown here is derived from an EMBL/GenBank/DDBJ whole genome shotgun (WGS) entry which is preliminary data.</text>
</comment>
<reference evidence="1" key="1">
    <citation type="submission" date="2020-04" db="EMBL/GenBank/DDBJ databases">
        <title>Draft genome resource of the tomato pathogen Pseudocercospora fuligena.</title>
        <authorList>
            <person name="Zaccaron A."/>
        </authorList>
    </citation>
    <scope>NUCLEOTIDE SEQUENCE</scope>
    <source>
        <strain evidence="1">PF001</strain>
    </source>
</reference>
<dbReference type="EMBL" id="JABCIY010000071">
    <property type="protein sequence ID" value="KAF7193800.1"/>
    <property type="molecule type" value="Genomic_DNA"/>
</dbReference>
<dbReference type="AlphaFoldDB" id="A0A8H6RL25"/>
<evidence type="ECO:0000313" key="2">
    <source>
        <dbReference type="Proteomes" id="UP000660729"/>
    </source>
</evidence>
<evidence type="ECO:0000313" key="1">
    <source>
        <dbReference type="EMBL" id="KAF7193800.1"/>
    </source>
</evidence>
<sequence>MYEYLNTDCKIENSMLRILRSMNPQEHDELLNVSYEGVLWTEQMEALDIFRHSKKVYFGDHKGEAPFPGVSEVLDFVLGEVKAEAMEDDVLVKKEPAVE</sequence>
<name>A0A8H6RL25_9PEZI</name>